<evidence type="ECO:0000313" key="2">
    <source>
        <dbReference type="EMBL" id="PBK95976.1"/>
    </source>
</evidence>
<dbReference type="InParanoid" id="A0A2H3E8K1"/>
<dbReference type="EMBL" id="KZ293651">
    <property type="protein sequence ID" value="PBK95976.1"/>
    <property type="molecule type" value="Genomic_DNA"/>
</dbReference>
<keyword evidence="1" id="KW-1133">Transmembrane helix</keyword>
<name>A0A2H3E8K1_ARMGA</name>
<evidence type="ECO:0000256" key="1">
    <source>
        <dbReference type="SAM" id="Phobius"/>
    </source>
</evidence>
<dbReference type="AlphaFoldDB" id="A0A2H3E8K1"/>
<dbReference type="Proteomes" id="UP000217790">
    <property type="component" value="Unassembled WGS sequence"/>
</dbReference>
<feature type="transmembrane region" description="Helical" evidence="1">
    <location>
        <begin position="31"/>
        <end position="52"/>
    </location>
</feature>
<reference evidence="3" key="1">
    <citation type="journal article" date="2017" name="Nat. Ecol. Evol.">
        <title>Genome expansion and lineage-specific genetic innovations in the forest pathogenic fungi Armillaria.</title>
        <authorList>
            <person name="Sipos G."/>
            <person name="Prasanna A.N."/>
            <person name="Walter M.C."/>
            <person name="O'Connor E."/>
            <person name="Balint B."/>
            <person name="Krizsan K."/>
            <person name="Kiss B."/>
            <person name="Hess J."/>
            <person name="Varga T."/>
            <person name="Slot J."/>
            <person name="Riley R."/>
            <person name="Boka B."/>
            <person name="Rigling D."/>
            <person name="Barry K."/>
            <person name="Lee J."/>
            <person name="Mihaltcheva S."/>
            <person name="LaButti K."/>
            <person name="Lipzen A."/>
            <person name="Waldron R."/>
            <person name="Moloney N.M."/>
            <person name="Sperisen C."/>
            <person name="Kredics L."/>
            <person name="Vagvoelgyi C."/>
            <person name="Patrignani A."/>
            <person name="Fitzpatrick D."/>
            <person name="Nagy I."/>
            <person name="Doyle S."/>
            <person name="Anderson J.B."/>
            <person name="Grigoriev I.V."/>
            <person name="Gueldener U."/>
            <person name="Muensterkoetter M."/>
            <person name="Nagy L.G."/>
        </authorList>
    </citation>
    <scope>NUCLEOTIDE SEQUENCE [LARGE SCALE GENOMIC DNA]</scope>
    <source>
        <strain evidence="3">Ar21-2</strain>
    </source>
</reference>
<accession>A0A2H3E8K1</accession>
<protein>
    <submittedName>
        <fullName evidence="2">Uncharacterized protein</fullName>
    </submittedName>
</protein>
<keyword evidence="1" id="KW-0472">Membrane</keyword>
<keyword evidence="1" id="KW-0812">Transmembrane</keyword>
<sequence length="130" mass="14472">MSQQRERLPPARLKIFVAQGGPMSLTASIRILPINLLSSAFRVLLILIPFFARTRSLLTMILTAESDCSTLFAGLEVNPAKRAFVDRVKHVFHPRVESVDLSASKDSKVPYAIQGIKSIKFDCGLRPQCF</sequence>
<keyword evidence="3" id="KW-1185">Reference proteome</keyword>
<organism evidence="2 3">
    <name type="scientific">Armillaria gallica</name>
    <name type="common">Bulbous honey fungus</name>
    <name type="synonym">Armillaria bulbosa</name>
    <dbReference type="NCBI Taxonomy" id="47427"/>
    <lineage>
        <taxon>Eukaryota</taxon>
        <taxon>Fungi</taxon>
        <taxon>Dikarya</taxon>
        <taxon>Basidiomycota</taxon>
        <taxon>Agaricomycotina</taxon>
        <taxon>Agaricomycetes</taxon>
        <taxon>Agaricomycetidae</taxon>
        <taxon>Agaricales</taxon>
        <taxon>Marasmiineae</taxon>
        <taxon>Physalacriaceae</taxon>
        <taxon>Armillaria</taxon>
    </lineage>
</organism>
<proteinExistence type="predicted"/>
<evidence type="ECO:0000313" key="3">
    <source>
        <dbReference type="Proteomes" id="UP000217790"/>
    </source>
</evidence>
<gene>
    <name evidence="2" type="ORF">ARMGADRAFT_1077493</name>
</gene>